<proteinExistence type="predicted"/>
<dbReference type="Proteomes" id="UP001301769">
    <property type="component" value="Unassembled WGS sequence"/>
</dbReference>
<reference evidence="1" key="2">
    <citation type="submission" date="2023-05" db="EMBL/GenBank/DDBJ databases">
        <authorList>
            <consortium name="Lawrence Berkeley National Laboratory"/>
            <person name="Steindorff A."/>
            <person name="Hensen N."/>
            <person name="Bonometti L."/>
            <person name="Westerberg I."/>
            <person name="Brannstrom I.O."/>
            <person name="Guillou S."/>
            <person name="Cros-Aarteil S."/>
            <person name="Calhoun S."/>
            <person name="Haridas S."/>
            <person name="Kuo A."/>
            <person name="Mondo S."/>
            <person name="Pangilinan J."/>
            <person name="Riley R."/>
            <person name="Labutti K."/>
            <person name="Andreopoulos B."/>
            <person name="Lipzen A."/>
            <person name="Chen C."/>
            <person name="Yanf M."/>
            <person name="Daum C."/>
            <person name="Ng V."/>
            <person name="Clum A."/>
            <person name="Ohm R."/>
            <person name="Martin F."/>
            <person name="Silar P."/>
            <person name="Natvig D."/>
            <person name="Lalanne C."/>
            <person name="Gautier V."/>
            <person name="Ament-Velasquez S.L."/>
            <person name="Kruys A."/>
            <person name="Hutchinson M.I."/>
            <person name="Powell A.J."/>
            <person name="Barry K."/>
            <person name="Miller A.N."/>
            <person name="Grigoriev I.V."/>
            <person name="Debuchy R."/>
            <person name="Gladieux P."/>
            <person name="Thoren M.H."/>
            <person name="Johannesson H."/>
        </authorList>
    </citation>
    <scope>NUCLEOTIDE SEQUENCE</scope>
    <source>
        <strain evidence="1">PSN293</strain>
    </source>
</reference>
<dbReference type="PANTHER" id="PTHR35186">
    <property type="entry name" value="ANK_REP_REGION DOMAIN-CONTAINING PROTEIN"/>
    <property type="match status" value="1"/>
</dbReference>
<keyword evidence="2" id="KW-1185">Reference proteome</keyword>
<accession>A0AAN6Y0L6</accession>
<protein>
    <submittedName>
        <fullName evidence="1">Uncharacterized protein</fullName>
    </submittedName>
</protein>
<gene>
    <name evidence="1" type="ORF">QBC37DRAFT_433997</name>
</gene>
<evidence type="ECO:0000313" key="2">
    <source>
        <dbReference type="Proteomes" id="UP001301769"/>
    </source>
</evidence>
<reference evidence="1" key="1">
    <citation type="journal article" date="2023" name="Mol. Phylogenet. Evol.">
        <title>Genome-scale phylogeny and comparative genomics of the fungal order Sordariales.</title>
        <authorList>
            <person name="Hensen N."/>
            <person name="Bonometti L."/>
            <person name="Westerberg I."/>
            <person name="Brannstrom I.O."/>
            <person name="Guillou S."/>
            <person name="Cros-Aarteil S."/>
            <person name="Calhoun S."/>
            <person name="Haridas S."/>
            <person name="Kuo A."/>
            <person name="Mondo S."/>
            <person name="Pangilinan J."/>
            <person name="Riley R."/>
            <person name="LaButti K."/>
            <person name="Andreopoulos B."/>
            <person name="Lipzen A."/>
            <person name="Chen C."/>
            <person name="Yan M."/>
            <person name="Daum C."/>
            <person name="Ng V."/>
            <person name="Clum A."/>
            <person name="Steindorff A."/>
            <person name="Ohm R.A."/>
            <person name="Martin F."/>
            <person name="Silar P."/>
            <person name="Natvig D.O."/>
            <person name="Lalanne C."/>
            <person name="Gautier V."/>
            <person name="Ament-Velasquez S.L."/>
            <person name="Kruys A."/>
            <person name="Hutchinson M.I."/>
            <person name="Powell A.J."/>
            <person name="Barry K."/>
            <person name="Miller A.N."/>
            <person name="Grigoriev I.V."/>
            <person name="Debuchy R."/>
            <person name="Gladieux P."/>
            <person name="Hiltunen Thoren M."/>
            <person name="Johannesson H."/>
        </authorList>
    </citation>
    <scope>NUCLEOTIDE SEQUENCE</scope>
    <source>
        <strain evidence="1">PSN293</strain>
    </source>
</reference>
<sequence>MSGVEFIVGIVLASVPITLEVYDRSGRVFEVFGVVKHYPREALIFKTKLDIQRTIFRNNAIHLLTVITKDRSRVQDVIKQPSSESARHGLVMASIYRNRLDALQESFESCGQVANHIRICLEIICSRYDEFAAEVGAKRDDMSYSTWLKHVKTRFKLGLQKPQISKAIEELRNLNRDFVLITEQITRVLEEAICQHSTNVSGGTGRKQVKSLNALQRYHRVRQASQALYSTVQLNWVCKAHRCHSFDVRILDFDTNNGKDKGKSPVSIVQCVSCELAITHTGSSSASRVPLRLEVEQACEANDECVGFPQGPDDAAAVGQLSAVLEKNVGRFSVPTPAAPLASQSIAATSKTRRFFKIFHKGSTEKKQQQQAYRPLLPQPASELPVLSESLVGLHMDGISGRSDTAGTGLAAEMISSELSSTEDFCRSFNSASTARSLLRSFNVPHSQWFSVPQGPDALHIQSLPDQIRWIAEEPILRSLPRRLLVDVASNVAEGIMKFYSTPWLASSDLGQHVRYLQCQSPSDSGAQLVSRPYFSTRIEGGTHAESKIARGRIDASGELTRSTMGFDGVRNKLLFSFGVLLLEVGYGRPWEELKCTVVTQTPVVGRSAAASRGGQAAAARLSDYKAAEKLAQLLVNQMGMAYPRVVKKCLGCDFGLGETDLDNEDLKRRFVEDVISALKQLREDMKQMEL</sequence>
<dbReference type="EMBL" id="MU858320">
    <property type="protein sequence ID" value="KAK4207102.1"/>
    <property type="molecule type" value="Genomic_DNA"/>
</dbReference>
<dbReference type="AlphaFoldDB" id="A0AAN6Y0L6"/>
<name>A0AAN6Y0L6_9PEZI</name>
<comment type="caution">
    <text evidence="1">The sequence shown here is derived from an EMBL/GenBank/DDBJ whole genome shotgun (WGS) entry which is preliminary data.</text>
</comment>
<organism evidence="1 2">
    <name type="scientific">Rhypophila decipiens</name>
    <dbReference type="NCBI Taxonomy" id="261697"/>
    <lineage>
        <taxon>Eukaryota</taxon>
        <taxon>Fungi</taxon>
        <taxon>Dikarya</taxon>
        <taxon>Ascomycota</taxon>
        <taxon>Pezizomycotina</taxon>
        <taxon>Sordariomycetes</taxon>
        <taxon>Sordariomycetidae</taxon>
        <taxon>Sordariales</taxon>
        <taxon>Naviculisporaceae</taxon>
        <taxon>Rhypophila</taxon>
    </lineage>
</organism>
<dbReference type="PANTHER" id="PTHR35186:SF4">
    <property type="entry name" value="PRION-INHIBITION AND PROPAGATION HELO DOMAIN-CONTAINING PROTEIN"/>
    <property type="match status" value="1"/>
</dbReference>
<evidence type="ECO:0000313" key="1">
    <source>
        <dbReference type="EMBL" id="KAK4207102.1"/>
    </source>
</evidence>